<sequence length="411" mass="45372">MLVVLLATGVGLRLPQLAFVALPIAVHLVGAYAWAAWDRQPQLAARRSLSARRIWERETVTIETTIENLGARVELVHAMERLPSGLRVVDGTVEEVRELGSGEAIHLRCTVEARRGLYLLPTVRVEAEDLLGYTTWCNDLPCSAPLVAIPRFETIPALAISPRRTLPQSGTARSRRGGVGIEFFGTREYRPGDEIRRIHWKAAARLDQLVVTEFEEERAADVAVVLDVRDRAYRGQGASDLLDYAARAAASLCQTFLAHGHRVGLLLYGAYLDWVYPGCGRRHGERILRELARAKVGSSEVFAEISRLPTRLLRAGSQLALVSPLLPGDEEDLGALASRGYRVLAVIVDATTAEEATVGAGPEVELARRILTLERWTLISRLHAARVTPIVWDVRYPFAPQATAAARRRPR</sequence>
<dbReference type="Proteomes" id="UP000287233">
    <property type="component" value="Chromosome"/>
</dbReference>
<protein>
    <recommendedName>
        <fullName evidence="1">DUF58 domain-containing protein</fullName>
    </recommendedName>
</protein>
<dbReference type="PANTHER" id="PTHR33608:SF6">
    <property type="entry name" value="BLL2464 PROTEIN"/>
    <property type="match status" value="1"/>
</dbReference>
<proteinExistence type="predicted"/>
<evidence type="ECO:0000259" key="1">
    <source>
        <dbReference type="Pfam" id="PF01882"/>
    </source>
</evidence>
<dbReference type="InterPro" id="IPR002881">
    <property type="entry name" value="DUF58"/>
</dbReference>
<gene>
    <name evidence="2" type="ORF">BIP78_0979</name>
</gene>
<evidence type="ECO:0000313" key="3">
    <source>
        <dbReference type="Proteomes" id="UP000287233"/>
    </source>
</evidence>
<name>A0A410FUE0_BIPS1</name>
<organism evidence="2 3">
    <name type="scientific">Bipolaricaulis sibiricus</name>
    <dbReference type="NCBI Taxonomy" id="2501609"/>
    <lineage>
        <taxon>Bacteria</taxon>
        <taxon>Candidatus Bipolaricaulota</taxon>
        <taxon>Candidatus Bipolaricaulia</taxon>
        <taxon>Candidatus Bipolaricaulales</taxon>
        <taxon>Candidatus Bipolaricaulaceae</taxon>
        <taxon>Candidatus Bipolaricaulis</taxon>
    </lineage>
</organism>
<dbReference type="KEGG" id="bih:BIP78_0979"/>
<evidence type="ECO:0000313" key="2">
    <source>
        <dbReference type="EMBL" id="QAA76745.1"/>
    </source>
</evidence>
<dbReference type="EMBL" id="CP034928">
    <property type="protein sequence ID" value="QAA76745.1"/>
    <property type="molecule type" value="Genomic_DNA"/>
</dbReference>
<feature type="domain" description="DUF58" evidence="1">
    <location>
        <begin position="186"/>
        <end position="350"/>
    </location>
</feature>
<dbReference type="PANTHER" id="PTHR33608">
    <property type="entry name" value="BLL2464 PROTEIN"/>
    <property type="match status" value="1"/>
</dbReference>
<dbReference type="AlphaFoldDB" id="A0A410FUE0"/>
<dbReference type="Pfam" id="PF01882">
    <property type="entry name" value="DUF58"/>
    <property type="match status" value="1"/>
</dbReference>
<accession>A0A410FUE0</accession>
<reference evidence="3" key="1">
    <citation type="submission" date="2018-12" db="EMBL/GenBank/DDBJ databases">
        <title>Complete genome sequence of an uncultured bacterium of the candidate phylum Bipolaricaulota.</title>
        <authorList>
            <person name="Kadnikov V.V."/>
            <person name="Mardanov A.V."/>
            <person name="Beletsky A.V."/>
            <person name="Frank Y.A."/>
            <person name="Karnachuk O.V."/>
            <person name="Ravin N.V."/>
        </authorList>
    </citation>
    <scope>NUCLEOTIDE SEQUENCE [LARGE SCALE GENOMIC DNA]</scope>
</reference>